<evidence type="ECO:0000313" key="4">
    <source>
        <dbReference type="Proteomes" id="UP000177169"/>
    </source>
</evidence>
<feature type="region of interest" description="Disordered" evidence="1">
    <location>
        <begin position="104"/>
        <end position="129"/>
    </location>
</feature>
<feature type="compositionally biased region" description="Basic and acidic residues" evidence="1">
    <location>
        <begin position="117"/>
        <end position="129"/>
    </location>
</feature>
<evidence type="ECO:0000256" key="1">
    <source>
        <dbReference type="SAM" id="MobiDB-lite"/>
    </source>
</evidence>
<protein>
    <submittedName>
        <fullName evidence="3">Cupin</fullName>
    </submittedName>
</protein>
<feature type="domain" description="Cupin type-2" evidence="2">
    <location>
        <begin position="32"/>
        <end position="102"/>
    </location>
</feature>
<evidence type="ECO:0000259" key="2">
    <source>
        <dbReference type="Pfam" id="PF07883"/>
    </source>
</evidence>
<dbReference type="Proteomes" id="UP000177169">
    <property type="component" value="Unassembled WGS sequence"/>
</dbReference>
<sequence length="129" mass="14648">MSGYHTNIEEETLKNTNFRKVLYTGTYQQLVVMNLKPNEEIGMEVHDNVDQFFRIEAGNAKFVIDGEEISAQKDEVVIVPAGSKHNVINVSPTETLKLYTIYAPPNHPDGTIHRSKKEAEEYEKSHDEG</sequence>
<comment type="caution">
    <text evidence="3">The sequence shown here is derived from an EMBL/GenBank/DDBJ whole genome shotgun (WGS) entry which is preliminary data.</text>
</comment>
<accession>A0A1F7Z0L2</accession>
<dbReference type="EMBL" id="MGGR01000021">
    <property type="protein sequence ID" value="OGM33176.1"/>
    <property type="molecule type" value="Genomic_DNA"/>
</dbReference>
<dbReference type="InterPro" id="IPR052538">
    <property type="entry name" value="Flavonoid_dioxygenase-like"/>
</dbReference>
<dbReference type="PANTHER" id="PTHR43346:SF1">
    <property type="entry name" value="QUERCETIN 2,3-DIOXYGENASE-RELATED"/>
    <property type="match status" value="1"/>
</dbReference>
<dbReference type="InterPro" id="IPR014710">
    <property type="entry name" value="RmlC-like_jellyroll"/>
</dbReference>
<dbReference type="AlphaFoldDB" id="A0A1F7Z0L2"/>
<gene>
    <name evidence="3" type="ORF">A3D01_04435</name>
</gene>
<dbReference type="Gene3D" id="2.60.120.10">
    <property type="entry name" value="Jelly Rolls"/>
    <property type="match status" value="1"/>
</dbReference>
<dbReference type="InterPro" id="IPR011051">
    <property type="entry name" value="RmlC_Cupin_sf"/>
</dbReference>
<dbReference type="STRING" id="1802505.A3D01_04435"/>
<name>A0A1F7Z0L2_9BACT</name>
<dbReference type="SUPFAM" id="SSF51182">
    <property type="entry name" value="RmlC-like cupins"/>
    <property type="match status" value="1"/>
</dbReference>
<proteinExistence type="predicted"/>
<organism evidence="3 4">
    <name type="scientific">Candidatus Woesebacteria bacterium RIFCSPHIGHO2_02_FULL_39_13</name>
    <dbReference type="NCBI Taxonomy" id="1802505"/>
    <lineage>
        <taxon>Bacteria</taxon>
        <taxon>Candidatus Woeseibacteriota</taxon>
    </lineage>
</organism>
<dbReference type="Pfam" id="PF07883">
    <property type="entry name" value="Cupin_2"/>
    <property type="match status" value="1"/>
</dbReference>
<dbReference type="PANTHER" id="PTHR43346">
    <property type="entry name" value="LIGAND BINDING DOMAIN PROTEIN, PUTATIVE (AFU_ORTHOLOGUE AFUA_6G14370)-RELATED"/>
    <property type="match status" value="1"/>
</dbReference>
<evidence type="ECO:0000313" key="3">
    <source>
        <dbReference type="EMBL" id="OGM33176.1"/>
    </source>
</evidence>
<dbReference type="InterPro" id="IPR013096">
    <property type="entry name" value="Cupin_2"/>
</dbReference>
<reference evidence="3 4" key="1">
    <citation type="journal article" date="2016" name="Nat. Commun.">
        <title>Thousands of microbial genomes shed light on interconnected biogeochemical processes in an aquifer system.</title>
        <authorList>
            <person name="Anantharaman K."/>
            <person name="Brown C.T."/>
            <person name="Hug L.A."/>
            <person name="Sharon I."/>
            <person name="Castelle C.J."/>
            <person name="Probst A.J."/>
            <person name="Thomas B.C."/>
            <person name="Singh A."/>
            <person name="Wilkins M.J."/>
            <person name="Karaoz U."/>
            <person name="Brodie E.L."/>
            <person name="Williams K.H."/>
            <person name="Hubbard S.S."/>
            <person name="Banfield J.F."/>
        </authorList>
    </citation>
    <scope>NUCLEOTIDE SEQUENCE [LARGE SCALE GENOMIC DNA]</scope>
</reference>
<dbReference type="CDD" id="cd02223">
    <property type="entry name" value="cupin_Bh2720-like"/>
    <property type="match status" value="1"/>
</dbReference>